<evidence type="ECO:0000313" key="2">
    <source>
        <dbReference type="EMBL" id="WMD19471.1"/>
    </source>
</evidence>
<proteinExistence type="predicted"/>
<feature type="transmembrane region" description="Helical" evidence="1">
    <location>
        <begin position="80"/>
        <end position="100"/>
    </location>
</feature>
<keyword evidence="1" id="KW-0812">Transmembrane</keyword>
<accession>A0ABY9LXU8</accession>
<dbReference type="EMBL" id="CP132976">
    <property type="protein sequence ID" value="WMD19471.1"/>
    <property type="molecule type" value="Genomic_DNA"/>
</dbReference>
<evidence type="ECO:0000256" key="1">
    <source>
        <dbReference type="SAM" id="Phobius"/>
    </source>
</evidence>
<feature type="transmembrane region" description="Helical" evidence="1">
    <location>
        <begin position="41"/>
        <end position="60"/>
    </location>
</feature>
<evidence type="ECO:0000313" key="3">
    <source>
        <dbReference type="Proteomes" id="UP001234798"/>
    </source>
</evidence>
<dbReference type="Pfam" id="PF20398">
    <property type="entry name" value="DUF6691"/>
    <property type="match status" value="1"/>
</dbReference>
<gene>
    <name evidence="2" type="ORF">RAS12_23050</name>
</gene>
<feature type="transmembrane region" description="Helical" evidence="1">
    <location>
        <begin position="106"/>
        <end position="133"/>
    </location>
</feature>
<keyword evidence="1" id="KW-0472">Membrane</keyword>
<keyword evidence="3" id="KW-1185">Reference proteome</keyword>
<organism evidence="2 3">
    <name type="scientific">Achromobacter seleniivolatilans</name>
    <dbReference type="NCBI Taxonomy" id="3047478"/>
    <lineage>
        <taxon>Bacteria</taxon>
        <taxon>Pseudomonadati</taxon>
        <taxon>Pseudomonadota</taxon>
        <taxon>Betaproteobacteria</taxon>
        <taxon>Burkholderiales</taxon>
        <taxon>Alcaligenaceae</taxon>
        <taxon>Achromobacter</taxon>
    </lineage>
</organism>
<protein>
    <submittedName>
        <fullName evidence="2">YeeE/YedE family protein</fullName>
    </submittedName>
</protein>
<dbReference type="Proteomes" id="UP001234798">
    <property type="component" value="Chromosome"/>
</dbReference>
<name>A0ABY9LXU8_9BURK</name>
<dbReference type="RefSeq" id="WP_306941762.1">
    <property type="nucleotide sequence ID" value="NZ_CP132976.1"/>
</dbReference>
<dbReference type="InterPro" id="IPR046513">
    <property type="entry name" value="DUF6691"/>
</dbReference>
<keyword evidence="1" id="KW-1133">Transmembrane helix</keyword>
<sequence length="139" mass="14016">MAALIALVSGVVFGLGLIVSGMANPAKVLGFLDIAGAWDPSLIFVMGGAVLVTAAGFAVLRRRHASLSGEPMRWPVASRIDARLATGSLAFGAGWGLAGFCPGPALVAAAAGVPQALIFVAAMIAGMALFSAFEYLKRG</sequence>
<reference evidence="2 3" key="1">
    <citation type="submission" date="2023-08" db="EMBL/GenBank/DDBJ databases">
        <title>Achromobacter seleniivolatilans sp. nov., isolated from seleniferous soil.</title>
        <authorList>
            <person name="Zhang S."/>
            <person name="Li K."/>
            <person name="Peng J."/>
            <person name="Zhao Q."/>
            <person name="Wang H."/>
            <person name="Guo Y."/>
        </authorList>
    </citation>
    <scope>NUCLEOTIDE SEQUENCE [LARGE SCALE GENOMIC DNA]</scope>
    <source>
        <strain evidence="2 3">R39</strain>
    </source>
</reference>